<proteinExistence type="predicted"/>
<keyword evidence="2" id="KW-1185">Reference proteome</keyword>
<reference evidence="1" key="2">
    <citation type="submission" date="2020-06" db="EMBL/GenBank/DDBJ databases">
        <authorList>
            <person name="Sheffer M."/>
        </authorList>
    </citation>
    <scope>NUCLEOTIDE SEQUENCE</scope>
</reference>
<protein>
    <submittedName>
        <fullName evidence="1">Uncharacterized protein</fullName>
    </submittedName>
</protein>
<dbReference type="Proteomes" id="UP000807504">
    <property type="component" value="Unassembled WGS sequence"/>
</dbReference>
<organism evidence="1 2">
    <name type="scientific">Argiope bruennichi</name>
    <name type="common">Wasp spider</name>
    <name type="synonym">Aranea bruennichi</name>
    <dbReference type="NCBI Taxonomy" id="94029"/>
    <lineage>
        <taxon>Eukaryota</taxon>
        <taxon>Metazoa</taxon>
        <taxon>Ecdysozoa</taxon>
        <taxon>Arthropoda</taxon>
        <taxon>Chelicerata</taxon>
        <taxon>Arachnida</taxon>
        <taxon>Araneae</taxon>
        <taxon>Araneomorphae</taxon>
        <taxon>Entelegynae</taxon>
        <taxon>Araneoidea</taxon>
        <taxon>Araneidae</taxon>
        <taxon>Argiope</taxon>
    </lineage>
</organism>
<name>A0A8T0EYW6_ARGBR</name>
<gene>
    <name evidence="1" type="ORF">HNY73_011714</name>
</gene>
<dbReference type="EMBL" id="JABXBU010001492">
    <property type="protein sequence ID" value="KAF8784056.1"/>
    <property type="molecule type" value="Genomic_DNA"/>
</dbReference>
<accession>A0A8T0EYW6</accession>
<evidence type="ECO:0000313" key="2">
    <source>
        <dbReference type="Proteomes" id="UP000807504"/>
    </source>
</evidence>
<reference evidence="1" key="1">
    <citation type="journal article" date="2020" name="bioRxiv">
        <title>Chromosome-level reference genome of the European wasp spider Argiope bruennichi: a resource for studies on range expansion and evolutionary adaptation.</title>
        <authorList>
            <person name="Sheffer M.M."/>
            <person name="Hoppe A."/>
            <person name="Krehenwinkel H."/>
            <person name="Uhl G."/>
            <person name="Kuss A.W."/>
            <person name="Jensen L."/>
            <person name="Jensen C."/>
            <person name="Gillespie R.G."/>
            <person name="Hoff K.J."/>
            <person name="Prost S."/>
        </authorList>
    </citation>
    <scope>NUCLEOTIDE SEQUENCE</scope>
</reference>
<evidence type="ECO:0000313" key="1">
    <source>
        <dbReference type="EMBL" id="KAF8784056.1"/>
    </source>
</evidence>
<sequence length="74" mass="7733">MTAVDLLTSSGAVRRTVLSSCKREMKHGRVKPGEAEARRGVGAAGVNQERLAGGGVGEEELLHFSWKLSEPGGG</sequence>
<dbReference type="AlphaFoldDB" id="A0A8T0EYW6"/>
<comment type="caution">
    <text evidence="1">The sequence shown here is derived from an EMBL/GenBank/DDBJ whole genome shotgun (WGS) entry which is preliminary data.</text>
</comment>